<accession>A0A0A3IS10</accession>
<evidence type="ECO:0000313" key="1">
    <source>
        <dbReference type="EMBL" id="KGR86235.1"/>
    </source>
</evidence>
<name>A0A0A3IS10_9BACL</name>
<dbReference type="EMBL" id="JPVQ01000076">
    <property type="protein sequence ID" value="KGR86235.1"/>
    <property type="molecule type" value="Genomic_DNA"/>
</dbReference>
<dbReference type="Proteomes" id="UP000030595">
    <property type="component" value="Unassembled WGS sequence"/>
</dbReference>
<dbReference type="OrthoDB" id="568347at2"/>
<keyword evidence="2" id="KW-1185">Reference proteome</keyword>
<comment type="caution">
    <text evidence="1">The sequence shown here is derived from an EMBL/GenBank/DDBJ whole genome shotgun (WGS) entry which is preliminary data.</text>
</comment>
<gene>
    <name evidence="1" type="ORF">CD30_19035</name>
</gene>
<protein>
    <recommendedName>
        <fullName evidence="3">Core-binding (CB) domain-containing protein</fullName>
    </recommendedName>
</protein>
<reference evidence="1 2" key="1">
    <citation type="submission" date="2014-02" db="EMBL/GenBank/DDBJ databases">
        <title>Draft genome sequence of Lysinibacillus massiliensis CCUG 49529.</title>
        <authorList>
            <person name="Zhang F."/>
            <person name="Wang G."/>
            <person name="Zhang L."/>
        </authorList>
    </citation>
    <scope>NUCLEOTIDE SEQUENCE [LARGE SCALE GENOMIC DNA]</scope>
    <source>
        <strain evidence="1 2">CCUG 49529</strain>
    </source>
</reference>
<proteinExistence type="predicted"/>
<dbReference type="AlphaFoldDB" id="A0A0A3IS10"/>
<evidence type="ECO:0008006" key="3">
    <source>
        <dbReference type="Google" id="ProtNLM"/>
    </source>
</evidence>
<sequence length="233" mass="28093">MILNKTSEQQALALSYEKVMQELSGYWKNDQWDPLDCPLYKKGAKIKKQSIKFKDTLNPRIKNELKYYFFKRLTNSEINMVTVWSNSSAINRLQDFILRFYSDIGSILDIPYEKFSIHYKTYLLEHGKSNFTVKGYLQLYNRIYSFFLDWYDQRQETEKDIWDVRKLDIDYNNSSYSYVINFTSIPMPFRNLAKRYIQKRVLIQESLSWGSAIQTMAKLQEFFKYIYKLFIAK</sequence>
<organism evidence="1 2">
    <name type="scientific">Ureibacillus massiliensis 4400831 = CIP 108448 = CCUG 49529</name>
    <dbReference type="NCBI Taxonomy" id="1211035"/>
    <lineage>
        <taxon>Bacteria</taxon>
        <taxon>Bacillati</taxon>
        <taxon>Bacillota</taxon>
        <taxon>Bacilli</taxon>
        <taxon>Bacillales</taxon>
        <taxon>Caryophanaceae</taxon>
        <taxon>Ureibacillus</taxon>
    </lineage>
</organism>
<dbReference type="RefSeq" id="WP_036180364.1">
    <property type="nucleotide sequence ID" value="NZ_AVCZ01000076.1"/>
</dbReference>
<dbReference type="eggNOG" id="COG0582">
    <property type="taxonomic scope" value="Bacteria"/>
</dbReference>
<evidence type="ECO:0000313" key="2">
    <source>
        <dbReference type="Proteomes" id="UP000030595"/>
    </source>
</evidence>